<evidence type="ECO:0000313" key="2">
    <source>
        <dbReference type="Proteomes" id="UP000823865"/>
    </source>
</evidence>
<dbReference type="EMBL" id="JAHLFU010000102">
    <property type="protein sequence ID" value="MBU3853214.1"/>
    <property type="molecule type" value="Genomic_DNA"/>
</dbReference>
<dbReference type="AlphaFoldDB" id="A0A9E2L6X9"/>
<reference evidence="1" key="2">
    <citation type="submission" date="2021-04" db="EMBL/GenBank/DDBJ databases">
        <authorList>
            <person name="Gilroy R."/>
        </authorList>
    </citation>
    <scope>NUCLEOTIDE SEQUENCE</scope>
    <source>
        <strain evidence="1">G3-2149</strain>
    </source>
</reference>
<evidence type="ECO:0000313" key="1">
    <source>
        <dbReference type="EMBL" id="MBU3853214.1"/>
    </source>
</evidence>
<dbReference type="Pfam" id="PF14903">
    <property type="entry name" value="WG_beta_rep"/>
    <property type="match status" value="1"/>
</dbReference>
<proteinExistence type="predicted"/>
<accession>A0A9E2L6X9</accession>
<sequence>MKLKNMLPLFALMLLASCGEKKEIHIPVQAEQEGRWGMVTTDGEVVFEGKFENEPCIAHNERFLVQNKEELYEFFTVEKEPRKIGTTYRTAMDFINEVTAVAEPDSIIKLIDKEGEVVLRLDQINGKDVERIPEACDGAFLYVDETEAYGCIDTEGKVLIPAEYEFLSFLGDGYVLGKPKTVLPEGERRNPYWIMNLQGEKLGEVNMMKYDGSGFELIDGKYLQVHHYEGDEPRYGLIALDGTEKIPLTASISGIQGGCKDMFVFSKGELFGVMNVEGKELIPAKYKNLYFMSADRLMAFDEEGKGKIIDVEDKQIGTYGNYAHLYPEAKYYGDKAVVPLTDTEWVFIDKEGKEAGEKHWYRVGGQCSQASVENDYCDPKELFEWLKVTANGVDGLTFSSTSEEVQARETDIFYDNIGKNTGFRKTYRNRDIWVNIYMSGNLKARRGGVWKHTNATPICFEVSFTDDRIDMTSCWMAALEMLEKLGKKRIDVRAPFEAYQVDEDICAVAKRNAESVDFYLCKASALKRVLEDDLYEE</sequence>
<comment type="caution">
    <text evidence="1">The sequence shown here is derived from an EMBL/GenBank/DDBJ whole genome shotgun (WGS) entry which is preliminary data.</text>
</comment>
<reference evidence="1" key="1">
    <citation type="journal article" date="2021" name="PeerJ">
        <title>Extensive microbial diversity within the chicken gut microbiome revealed by metagenomics and culture.</title>
        <authorList>
            <person name="Gilroy R."/>
            <person name="Ravi A."/>
            <person name="Getino M."/>
            <person name="Pursley I."/>
            <person name="Horton D.L."/>
            <person name="Alikhan N.F."/>
            <person name="Baker D."/>
            <person name="Gharbi K."/>
            <person name="Hall N."/>
            <person name="Watson M."/>
            <person name="Adriaenssens E.M."/>
            <person name="Foster-Nyarko E."/>
            <person name="Jarju S."/>
            <person name="Secka A."/>
            <person name="Antonio M."/>
            <person name="Oren A."/>
            <person name="Chaudhuri R.R."/>
            <person name="La Ragione R."/>
            <person name="Hildebrand F."/>
            <person name="Pallen M.J."/>
        </authorList>
    </citation>
    <scope>NUCLEOTIDE SEQUENCE</scope>
    <source>
        <strain evidence="1">G3-2149</strain>
    </source>
</reference>
<organism evidence="1 2">
    <name type="scientific">Candidatus Paraprevotella stercoravium</name>
    <dbReference type="NCBI Taxonomy" id="2838725"/>
    <lineage>
        <taxon>Bacteria</taxon>
        <taxon>Pseudomonadati</taxon>
        <taxon>Bacteroidota</taxon>
        <taxon>Bacteroidia</taxon>
        <taxon>Bacteroidales</taxon>
        <taxon>Prevotellaceae</taxon>
        <taxon>Paraprevotella</taxon>
    </lineage>
</organism>
<gene>
    <name evidence="1" type="ORF">H9789_05250</name>
</gene>
<dbReference type="Proteomes" id="UP000823865">
    <property type="component" value="Unassembled WGS sequence"/>
</dbReference>
<protein>
    <submittedName>
        <fullName evidence="1">WG repeat-containing protein</fullName>
    </submittedName>
</protein>
<dbReference type="InterPro" id="IPR032774">
    <property type="entry name" value="WG_beta_rep"/>
</dbReference>
<name>A0A9E2L6X9_9BACT</name>
<dbReference type="PROSITE" id="PS51257">
    <property type="entry name" value="PROKAR_LIPOPROTEIN"/>
    <property type="match status" value="1"/>
</dbReference>